<proteinExistence type="predicted"/>
<protein>
    <recommendedName>
        <fullName evidence="3">Bacterial transcription activator effector binding domain-containing protein</fullName>
    </recommendedName>
</protein>
<evidence type="ECO:0000313" key="1">
    <source>
        <dbReference type="EMBL" id="HIU46454.1"/>
    </source>
</evidence>
<accession>A0A9D1LQX6</accession>
<reference evidence="1" key="2">
    <citation type="journal article" date="2021" name="PeerJ">
        <title>Extensive microbial diversity within the chicken gut microbiome revealed by metagenomics and culture.</title>
        <authorList>
            <person name="Gilroy R."/>
            <person name="Ravi A."/>
            <person name="Getino M."/>
            <person name="Pursley I."/>
            <person name="Horton D.L."/>
            <person name="Alikhan N.F."/>
            <person name="Baker D."/>
            <person name="Gharbi K."/>
            <person name="Hall N."/>
            <person name="Watson M."/>
            <person name="Adriaenssens E.M."/>
            <person name="Foster-Nyarko E."/>
            <person name="Jarju S."/>
            <person name="Secka A."/>
            <person name="Antonio M."/>
            <person name="Oren A."/>
            <person name="Chaudhuri R.R."/>
            <person name="La Ragione R."/>
            <person name="Hildebrand F."/>
            <person name="Pallen M.J."/>
        </authorList>
    </citation>
    <scope>NUCLEOTIDE SEQUENCE</scope>
    <source>
        <strain evidence="1">ChiSxjej2B14-8506</strain>
    </source>
</reference>
<organism evidence="1 2">
    <name type="scientific">Candidatus Fimadaptatus faecigallinarum</name>
    <dbReference type="NCBI Taxonomy" id="2840814"/>
    <lineage>
        <taxon>Bacteria</taxon>
        <taxon>Bacillati</taxon>
        <taxon>Bacillota</taxon>
        <taxon>Clostridia</taxon>
        <taxon>Eubacteriales</taxon>
        <taxon>Candidatus Fimadaptatus</taxon>
    </lineage>
</organism>
<evidence type="ECO:0008006" key="3">
    <source>
        <dbReference type="Google" id="ProtNLM"/>
    </source>
</evidence>
<comment type="caution">
    <text evidence="1">The sequence shown here is derived from an EMBL/GenBank/DDBJ whole genome shotgun (WGS) entry which is preliminary data.</text>
</comment>
<dbReference type="Proteomes" id="UP000824123">
    <property type="component" value="Unassembled WGS sequence"/>
</dbReference>
<dbReference type="Gene3D" id="3.20.80.10">
    <property type="entry name" value="Regulatory factor, effector binding domain"/>
    <property type="match status" value="1"/>
</dbReference>
<sequence>MAELIDHKLIELPTLYAVGVQLDVPNTGNNPIPAQWQAQFQTGLFGRLEQLPGAYTPDYMGIIHSWPGDMSRFYYIIGMLFEAPPADVPEGCVVHELAGGPTICGYVRGRDESYVIAQAHDLTMARVEKLGYSFDLERLWLLEGYNCPRYTTPDSQGRIIFDYYVPVKRR</sequence>
<dbReference type="EMBL" id="DVNK01000030">
    <property type="protein sequence ID" value="HIU46454.1"/>
    <property type="molecule type" value="Genomic_DNA"/>
</dbReference>
<gene>
    <name evidence="1" type="ORF">IAC59_04275</name>
</gene>
<dbReference type="AlphaFoldDB" id="A0A9D1LQX6"/>
<dbReference type="InterPro" id="IPR011256">
    <property type="entry name" value="Reg_factor_effector_dom_sf"/>
</dbReference>
<name>A0A9D1LQX6_9FIRM</name>
<evidence type="ECO:0000313" key="2">
    <source>
        <dbReference type="Proteomes" id="UP000824123"/>
    </source>
</evidence>
<dbReference type="SUPFAM" id="SSF55136">
    <property type="entry name" value="Probable bacterial effector-binding domain"/>
    <property type="match status" value="1"/>
</dbReference>
<reference evidence="1" key="1">
    <citation type="submission" date="2020-10" db="EMBL/GenBank/DDBJ databases">
        <authorList>
            <person name="Gilroy R."/>
        </authorList>
    </citation>
    <scope>NUCLEOTIDE SEQUENCE</scope>
    <source>
        <strain evidence="1">ChiSxjej2B14-8506</strain>
    </source>
</reference>